<evidence type="ECO:0000313" key="10">
    <source>
        <dbReference type="EMBL" id="POR31845.1"/>
    </source>
</evidence>
<feature type="transmembrane region" description="Helical" evidence="8">
    <location>
        <begin position="239"/>
        <end position="263"/>
    </location>
</feature>
<dbReference type="STRING" id="94208.A0A2S4KNT7"/>
<dbReference type="InterPro" id="IPR006593">
    <property type="entry name" value="Cyt_b561/ferric_Rdtase_TM"/>
</dbReference>
<dbReference type="AlphaFoldDB" id="A0A2S4KNT7"/>
<feature type="compositionally biased region" description="Low complexity" evidence="7">
    <location>
        <begin position="453"/>
        <end position="462"/>
    </location>
</feature>
<keyword evidence="2" id="KW-0813">Transport</keyword>
<comment type="subcellular location">
    <subcellularLocation>
        <location evidence="1">Membrane</location>
    </subcellularLocation>
</comment>
<comment type="caution">
    <text evidence="10">The sequence shown here is derived from an EMBL/GenBank/DDBJ whole genome shotgun (WGS) entry which is preliminary data.</text>
</comment>
<protein>
    <recommendedName>
        <fullName evidence="9">Cytochrome b561 domain-containing protein</fullName>
    </recommendedName>
</protein>
<dbReference type="Pfam" id="PF16010">
    <property type="entry name" value="CDH-cyt"/>
    <property type="match status" value="1"/>
</dbReference>
<keyword evidence="6 8" id="KW-0472">Membrane</keyword>
<dbReference type="CDD" id="cd08760">
    <property type="entry name" value="Cyt_b561_FRRS1_like"/>
    <property type="match status" value="1"/>
</dbReference>
<evidence type="ECO:0000256" key="3">
    <source>
        <dbReference type="ARBA" id="ARBA00022692"/>
    </source>
</evidence>
<dbReference type="Gene3D" id="2.60.40.1210">
    <property type="entry name" value="Cellobiose dehydrogenase, cytochrome domain"/>
    <property type="match status" value="1"/>
</dbReference>
<accession>A0A2S4KNT7</accession>
<feature type="transmembrane region" description="Helical" evidence="8">
    <location>
        <begin position="372"/>
        <end position="390"/>
    </location>
</feature>
<dbReference type="PANTHER" id="PTHR47797:SF1">
    <property type="entry name" value="CYTOCHROME B561 DOMAIN-CONTAINING PROTEIN-RELATED"/>
    <property type="match status" value="1"/>
</dbReference>
<sequence>MGARMRSRPHTARLQATSADHDAATALAPSPILAADKDNPPGQSTFVSPGGDLGFAFTVPDNGNSDIFFSLRVPTETSWGAVGLGSDDMKGALFLMIYRNEKGDNVTFSPRVAYGNYEPQLYPDVKFEVLNGTGVIDGYMVFNAKCSEHCRSWPAADSNSGYIDVTSPNQKAVYAVGPKEAFGSDSPAADIKFHREYGVFTIDMKRTQGSPDAPVLTKDSVSEGTTLDYRKTGRSDVKAALHATFMVFCIMAMFPFGVVVLRLGRWARWHGLNQTVAMVGVLAGLGLGVAASFNYQRSRGFRSHHQILGFIIVAFILVQFSLGFLHHTQYRKTQAPTKYGRVHLWLGRLIIFLGVLNAFFGFTFALDRRYGMVLAGLLIFAALAILFVVLGREWLAKKKRFQPVGGPLNGANTGYQPQPWRQDHNQASGSGYPSDPPPGYEPPSQQIGLQPVSSSSSTPWKSSEAKDYEDDPALGRAQRPREFA</sequence>
<keyword evidence="4" id="KW-0249">Electron transport</keyword>
<feature type="transmembrane region" description="Helical" evidence="8">
    <location>
        <begin position="307"/>
        <end position="325"/>
    </location>
</feature>
<feature type="region of interest" description="Disordered" evidence="7">
    <location>
        <begin position="406"/>
        <end position="484"/>
    </location>
</feature>
<evidence type="ECO:0000256" key="7">
    <source>
        <dbReference type="SAM" id="MobiDB-lite"/>
    </source>
</evidence>
<evidence type="ECO:0000259" key="9">
    <source>
        <dbReference type="SMART" id="SM00665"/>
    </source>
</evidence>
<dbReference type="CDD" id="cd09630">
    <property type="entry name" value="CDH_like_cytochrome"/>
    <property type="match status" value="1"/>
</dbReference>
<dbReference type="GO" id="GO:0016020">
    <property type="term" value="C:membrane"/>
    <property type="evidence" value="ECO:0007669"/>
    <property type="project" value="UniProtKB-SubCell"/>
</dbReference>
<feature type="transmembrane region" description="Helical" evidence="8">
    <location>
        <begin position="345"/>
        <end position="366"/>
    </location>
</feature>
<dbReference type="PANTHER" id="PTHR47797">
    <property type="entry name" value="DEHYDROGENASE, PUTATIVE (AFU_ORTHOLOGUE AFUA_8G05805)-RELATED"/>
    <property type="match status" value="1"/>
</dbReference>
<feature type="domain" description="Cytochrome b561" evidence="9">
    <location>
        <begin position="241"/>
        <end position="362"/>
    </location>
</feature>
<evidence type="ECO:0000313" key="11">
    <source>
        <dbReference type="Proteomes" id="UP000237481"/>
    </source>
</evidence>
<evidence type="ECO:0000256" key="5">
    <source>
        <dbReference type="ARBA" id="ARBA00022989"/>
    </source>
</evidence>
<keyword evidence="3 8" id="KW-0812">Transmembrane</keyword>
<dbReference type="SMART" id="SM00665">
    <property type="entry name" value="B561"/>
    <property type="match status" value="1"/>
</dbReference>
<keyword evidence="11" id="KW-1185">Reference proteome</keyword>
<dbReference type="EMBL" id="PKSG01000973">
    <property type="protein sequence ID" value="POR31845.1"/>
    <property type="molecule type" value="Genomic_DNA"/>
</dbReference>
<evidence type="ECO:0000256" key="2">
    <source>
        <dbReference type="ARBA" id="ARBA00022448"/>
    </source>
</evidence>
<feature type="transmembrane region" description="Helical" evidence="8">
    <location>
        <begin position="275"/>
        <end position="295"/>
    </location>
</feature>
<evidence type="ECO:0000256" key="4">
    <source>
        <dbReference type="ARBA" id="ARBA00022982"/>
    </source>
</evidence>
<keyword evidence="5 8" id="KW-1133">Transmembrane helix</keyword>
<evidence type="ECO:0000256" key="1">
    <source>
        <dbReference type="ARBA" id="ARBA00004370"/>
    </source>
</evidence>
<dbReference type="Proteomes" id="UP000237481">
    <property type="component" value="Unassembled WGS sequence"/>
</dbReference>
<dbReference type="SUPFAM" id="SSF49344">
    <property type="entry name" value="CBD9-like"/>
    <property type="match status" value="1"/>
</dbReference>
<evidence type="ECO:0000256" key="6">
    <source>
        <dbReference type="ARBA" id="ARBA00023136"/>
    </source>
</evidence>
<proteinExistence type="predicted"/>
<name>A0A2S4KNT7_9HYPO</name>
<reference evidence="10 11" key="1">
    <citation type="submission" date="2018-01" db="EMBL/GenBank/DDBJ databases">
        <title>Harnessing the power of phylogenomics to disentangle the directionality and signatures of interkingdom host jumping in the parasitic fungal genus Tolypocladium.</title>
        <authorList>
            <person name="Quandt C.A."/>
            <person name="Patterson W."/>
            <person name="Spatafora J.W."/>
        </authorList>
    </citation>
    <scope>NUCLEOTIDE SEQUENCE [LARGE SCALE GENOMIC DNA]</scope>
    <source>
        <strain evidence="10 11">NRBC 100945</strain>
    </source>
</reference>
<dbReference type="OrthoDB" id="19261at2759"/>
<dbReference type="Gene3D" id="1.20.120.1770">
    <property type="match status" value="1"/>
</dbReference>
<gene>
    <name evidence="10" type="ORF">TPAR_07965</name>
</gene>
<feature type="region of interest" description="Disordered" evidence="7">
    <location>
        <begin position="1"/>
        <end position="21"/>
    </location>
</feature>
<dbReference type="InterPro" id="IPR015920">
    <property type="entry name" value="Cellobiose_DH-like_cyt"/>
</dbReference>
<feature type="compositionally biased region" description="Basic residues" evidence="7">
    <location>
        <begin position="1"/>
        <end position="11"/>
    </location>
</feature>
<evidence type="ECO:0000256" key="8">
    <source>
        <dbReference type="SAM" id="Phobius"/>
    </source>
</evidence>
<organism evidence="10 11">
    <name type="scientific">Tolypocladium paradoxum</name>
    <dbReference type="NCBI Taxonomy" id="94208"/>
    <lineage>
        <taxon>Eukaryota</taxon>
        <taxon>Fungi</taxon>
        <taxon>Dikarya</taxon>
        <taxon>Ascomycota</taxon>
        <taxon>Pezizomycotina</taxon>
        <taxon>Sordariomycetes</taxon>
        <taxon>Hypocreomycetidae</taxon>
        <taxon>Hypocreales</taxon>
        <taxon>Ophiocordycipitaceae</taxon>
        <taxon>Tolypocladium</taxon>
    </lineage>
</organism>
<dbReference type="Pfam" id="PF03188">
    <property type="entry name" value="Cytochrom_B561"/>
    <property type="match status" value="1"/>
</dbReference>